<evidence type="ECO:0000313" key="3">
    <source>
        <dbReference type="Proteomes" id="UP000503018"/>
    </source>
</evidence>
<evidence type="ECO:0000313" key="2">
    <source>
        <dbReference type="EMBL" id="QJQ32800.1"/>
    </source>
</evidence>
<proteinExistence type="predicted"/>
<feature type="compositionally biased region" description="Polar residues" evidence="1">
    <location>
        <begin position="123"/>
        <end position="137"/>
    </location>
</feature>
<gene>
    <name evidence="2" type="ORF">GV829_10390</name>
</gene>
<name>A0A6M4AWQ1_9SPHN</name>
<dbReference type="Proteomes" id="UP000503018">
    <property type="component" value="Chromosome"/>
</dbReference>
<dbReference type="EMBL" id="CP053015">
    <property type="protein sequence ID" value="QJQ32800.1"/>
    <property type="molecule type" value="Genomic_DNA"/>
</dbReference>
<dbReference type="AlphaFoldDB" id="A0A6M4AWQ1"/>
<accession>A0A6M4AWQ1</accession>
<evidence type="ECO:0000256" key="1">
    <source>
        <dbReference type="SAM" id="MobiDB-lite"/>
    </source>
</evidence>
<organism evidence="2 3">
    <name type="scientific">Sphingomonas lacunae</name>
    <dbReference type="NCBI Taxonomy" id="2698828"/>
    <lineage>
        <taxon>Bacteria</taxon>
        <taxon>Pseudomonadati</taxon>
        <taxon>Pseudomonadota</taxon>
        <taxon>Alphaproteobacteria</taxon>
        <taxon>Sphingomonadales</taxon>
        <taxon>Sphingomonadaceae</taxon>
        <taxon>Sphingomonas</taxon>
    </lineage>
</organism>
<dbReference type="RefSeq" id="WP_169946424.1">
    <property type="nucleotide sequence ID" value="NZ_CP053015.1"/>
</dbReference>
<reference evidence="2 3" key="1">
    <citation type="submission" date="2020-01" db="EMBL/GenBank/DDBJ databases">
        <title>Sphingomonas sp. strain CSW-10.</title>
        <authorList>
            <person name="Chen W.-M."/>
        </authorList>
    </citation>
    <scope>NUCLEOTIDE SEQUENCE [LARGE SCALE GENOMIC DNA]</scope>
    <source>
        <strain evidence="2 3">CSW-10</strain>
    </source>
</reference>
<sequence>MNAEQVRLDSASRSALARRARLKAGAAAIRQRLAPTRLVQDGKTHVATQAKAVVADGEARVRAHPFMAGLLVSGLLAWIFRKPLLRYAPPLAQRGYDWLAGKLPFSEIGAEGYETDETAGNVECQSEPPNGPDQDSSPDPDATTYY</sequence>
<evidence type="ECO:0008006" key="4">
    <source>
        <dbReference type="Google" id="ProtNLM"/>
    </source>
</evidence>
<keyword evidence="3" id="KW-1185">Reference proteome</keyword>
<protein>
    <recommendedName>
        <fullName evidence="4">DUF3618 domain-containing protein</fullName>
    </recommendedName>
</protein>
<dbReference type="KEGG" id="slan:GV829_10390"/>
<feature type="region of interest" description="Disordered" evidence="1">
    <location>
        <begin position="110"/>
        <end position="146"/>
    </location>
</feature>